<gene>
    <name evidence="2" type="ORF">RDI58_010546</name>
</gene>
<name>A0AAN8TPH6_SOLBU</name>
<evidence type="ECO:0000256" key="1">
    <source>
        <dbReference type="SAM" id="MobiDB-lite"/>
    </source>
</evidence>
<feature type="compositionally biased region" description="Polar residues" evidence="1">
    <location>
        <begin position="84"/>
        <end position="99"/>
    </location>
</feature>
<evidence type="ECO:0000313" key="3">
    <source>
        <dbReference type="Proteomes" id="UP001371456"/>
    </source>
</evidence>
<keyword evidence="3" id="KW-1185">Reference proteome</keyword>
<comment type="caution">
    <text evidence="2">The sequence shown here is derived from an EMBL/GenBank/DDBJ whole genome shotgun (WGS) entry which is preliminary data.</text>
</comment>
<sequence length="170" mass="19384">MIARVIEVDELACEPGSLVISYQMNRRGKIHPTLIKNDRHVSLYMMDIVVHGCRPILRINVIVRSSIEPMNSFNDNDSVENDNLGDQPNESFCDQSNENLGDDSMNGHDHSLDIENQLVDTEDFKHFEEDQGEPKLRSQPNHSFSDGTHFYLNQTFSTKSELQLLLAVQP</sequence>
<reference evidence="2 3" key="1">
    <citation type="submission" date="2024-02" db="EMBL/GenBank/DDBJ databases">
        <title>de novo genome assembly of Solanum bulbocastanum strain 11H21.</title>
        <authorList>
            <person name="Hosaka A.J."/>
        </authorList>
    </citation>
    <scope>NUCLEOTIDE SEQUENCE [LARGE SCALE GENOMIC DNA]</scope>
    <source>
        <tissue evidence="2">Young leaves</tissue>
    </source>
</reference>
<dbReference type="EMBL" id="JBANQN010000004">
    <property type="protein sequence ID" value="KAK6791465.1"/>
    <property type="molecule type" value="Genomic_DNA"/>
</dbReference>
<proteinExistence type="predicted"/>
<protein>
    <submittedName>
        <fullName evidence="2">Uncharacterized protein</fullName>
    </submittedName>
</protein>
<organism evidence="2 3">
    <name type="scientific">Solanum bulbocastanum</name>
    <name type="common">Wild potato</name>
    <dbReference type="NCBI Taxonomy" id="147425"/>
    <lineage>
        <taxon>Eukaryota</taxon>
        <taxon>Viridiplantae</taxon>
        <taxon>Streptophyta</taxon>
        <taxon>Embryophyta</taxon>
        <taxon>Tracheophyta</taxon>
        <taxon>Spermatophyta</taxon>
        <taxon>Magnoliopsida</taxon>
        <taxon>eudicotyledons</taxon>
        <taxon>Gunneridae</taxon>
        <taxon>Pentapetalae</taxon>
        <taxon>asterids</taxon>
        <taxon>lamiids</taxon>
        <taxon>Solanales</taxon>
        <taxon>Solanaceae</taxon>
        <taxon>Solanoideae</taxon>
        <taxon>Solaneae</taxon>
        <taxon>Solanum</taxon>
    </lineage>
</organism>
<accession>A0AAN8TPH6</accession>
<feature type="region of interest" description="Disordered" evidence="1">
    <location>
        <begin position="70"/>
        <end position="102"/>
    </location>
</feature>
<dbReference type="Proteomes" id="UP001371456">
    <property type="component" value="Unassembled WGS sequence"/>
</dbReference>
<dbReference type="AlphaFoldDB" id="A0AAN8TPH6"/>
<evidence type="ECO:0000313" key="2">
    <source>
        <dbReference type="EMBL" id="KAK6791465.1"/>
    </source>
</evidence>